<dbReference type="Proteomes" id="UP000000925">
    <property type="component" value="Chromosome"/>
</dbReference>
<keyword evidence="1" id="KW-0732">Signal</keyword>
<dbReference type="GO" id="GO:0033916">
    <property type="term" value="F:beta-agarase activity"/>
    <property type="evidence" value="ECO:0007669"/>
    <property type="project" value="UniProtKB-EC"/>
</dbReference>
<dbReference type="HOGENOM" id="CLU_019012_0_0_0"/>
<name>D5EMJ0_CORAD</name>
<feature type="signal peptide" evidence="1">
    <location>
        <begin position="1"/>
        <end position="18"/>
    </location>
</feature>
<dbReference type="InterPro" id="IPR040527">
    <property type="entry name" value="Beta-sand_Porphyrn"/>
</dbReference>
<dbReference type="InterPro" id="IPR041224">
    <property type="entry name" value="BPA_C"/>
</dbReference>
<dbReference type="Gene3D" id="3.20.20.80">
    <property type="entry name" value="Glycosidases"/>
    <property type="match status" value="1"/>
</dbReference>
<dbReference type="eggNOG" id="COG3664">
    <property type="taxonomic scope" value="Bacteria"/>
</dbReference>
<dbReference type="RefSeq" id="WP_013042121.1">
    <property type="nucleotide sequence ID" value="NC_014008.1"/>
</dbReference>
<dbReference type="OrthoDB" id="235858at2"/>
<gene>
    <name evidence="4" type="ordered locus">Caka_0371</name>
</gene>
<feature type="domain" description="Porphyranase beta-sandwich" evidence="3">
    <location>
        <begin position="409"/>
        <end position="510"/>
    </location>
</feature>
<keyword evidence="5" id="KW-1185">Reference proteome</keyword>
<proteinExistence type="predicted"/>
<dbReference type="CDD" id="cd21510">
    <property type="entry name" value="agarase_cat"/>
    <property type="match status" value="1"/>
</dbReference>
<feature type="chain" id="PRO_5003070860" evidence="1">
    <location>
        <begin position="19"/>
        <end position="618"/>
    </location>
</feature>
<evidence type="ECO:0000259" key="3">
    <source>
        <dbReference type="Pfam" id="PF18206"/>
    </source>
</evidence>
<dbReference type="Pfam" id="PF18206">
    <property type="entry name" value="Porphyrn_cat_1"/>
    <property type="match status" value="1"/>
</dbReference>
<organism evidence="4 5">
    <name type="scientific">Coraliomargarita akajimensis (strain DSM 45221 / IAM 15411 / JCM 23193 / KCTC 12865 / 04OKA010-24)</name>
    <dbReference type="NCBI Taxonomy" id="583355"/>
    <lineage>
        <taxon>Bacteria</taxon>
        <taxon>Pseudomonadati</taxon>
        <taxon>Verrucomicrobiota</taxon>
        <taxon>Opitutia</taxon>
        <taxon>Puniceicoccales</taxon>
        <taxon>Coraliomargaritaceae</taxon>
        <taxon>Coraliomargarita</taxon>
    </lineage>
</organism>
<dbReference type="EMBL" id="CP001998">
    <property type="protein sequence ID" value="ADE53396.1"/>
    <property type="molecule type" value="Genomic_DNA"/>
</dbReference>
<evidence type="ECO:0000259" key="2">
    <source>
        <dbReference type="Pfam" id="PF18040"/>
    </source>
</evidence>
<dbReference type="STRING" id="583355.Caka_0371"/>
<evidence type="ECO:0000313" key="5">
    <source>
        <dbReference type="Proteomes" id="UP000000925"/>
    </source>
</evidence>
<dbReference type="Gene3D" id="2.60.120.1200">
    <property type="match status" value="1"/>
</dbReference>
<dbReference type="CAZy" id="GH86">
    <property type="family name" value="Glycoside Hydrolase Family 86"/>
</dbReference>
<keyword evidence="4" id="KW-0378">Hydrolase</keyword>
<sequence>MKPSLLSLSLLAPVIAFGAAEPVEVQLSPEVLRNIGGVTRFDRDQFITVHESYGSKDMTDDELTFMETVLDARYGRDGGFLSWQASETPADPNNPDMPDVEAIKRNAKAYQKTLAGRQRELSAKMRDVVICTHPELMHATEQNQFVEWGPRTYEGVAEFTAQFMKHFFSDSERPMYLEVFNEPFVKIKKIDGASVQTMSEQHNVVAKRVKELCPDVLVGGYAAAWIELEHDNFGHWDRWQKEFMDIAGENMDFFSYHLYDGVNVEGNPRDRTGSNSEAIMDMIDTYSHLQFGVAKPLMITEYGKIPEGNMGMMDYSAERSAGMLYSINGQHMTFMDHPDRFLKTIPFILGKAMWTYELKGAGEPGQANPFLIWRKNAKGEFVTTDLTLFYEFWKGVEGEWRVATSSNPDVRVQFLVEHKKLHVIFANLAHEVQAIELSGLEAVRAATIKLRELSTHTDHPMVGERSMDKIPTQLTLQPGMGAMLIIDMELPARAKTQVQEYRCYATDYLKAIQAEEAIHFRFNDVPTGKGSAVLRVSPGRELGKAVLPTSITFNGRELDIPSNWAGDDQAGRSAFFGMIEFVVPMELVTSSNEVEIIYPDSGGKIACAVLQVNRIESL</sequence>
<evidence type="ECO:0000313" key="4">
    <source>
        <dbReference type="EMBL" id="ADE53396.1"/>
    </source>
</evidence>
<dbReference type="AlphaFoldDB" id="D5EMJ0"/>
<dbReference type="Gene3D" id="2.60.40.1180">
    <property type="entry name" value="Golgi alpha-mannosidase II"/>
    <property type="match status" value="1"/>
</dbReference>
<reference evidence="4 5" key="1">
    <citation type="journal article" date="2010" name="Stand. Genomic Sci.">
        <title>Complete genome sequence of Coraliomargarita akajimensis type strain (04OKA010-24).</title>
        <authorList>
            <person name="Mavromatis K."/>
            <person name="Abt B."/>
            <person name="Brambilla E."/>
            <person name="Lapidus A."/>
            <person name="Copeland A."/>
            <person name="Deshpande S."/>
            <person name="Nolan M."/>
            <person name="Lucas S."/>
            <person name="Tice H."/>
            <person name="Cheng J.F."/>
            <person name="Han C."/>
            <person name="Detter J.C."/>
            <person name="Woyke T."/>
            <person name="Goodwin L."/>
            <person name="Pitluck S."/>
            <person name="Held B."/>
            <person name="Brettin T."/>
            <person name="Tapia R."/>
            <person name="Ivanova N."/>
            <person name="Mikhailova N."/>
            <person name="Pati A."/>
            <person name="Liolios K."/>
            <person name="Chen A."/>
            <person name="Palaniappan K."/>
            <person name="Land M."/>
            <person name="Hauser L."/>
            <person name="Chang Y.J."/>
            <person name="Jeffries C.D."/>
            <person name="Rohde M."/>
            <person name="Goker M."/>
            <person name="Bristow J."/>
            <person name="Eisen J.A."/>
            <person name="Markowitz V."/>
            <person name="Hugenholtz P."/>
            <person name="Klenk H.P."/>
            <person name="Kyrpides N.C."/>
        </authorList>
    </citation>
    <scope>NUCLEOTIDE SEQUENCE [LARGE SCALE GENOMIC DNA]</scope>
    <source>
        <strain evidence="5">DSM 45221 / IAM 15411 / JCM 23193 / KCTC 12865</strain>
    </source>
</reference>
<dbReference type="InterPro" id="IPR017853">
    <property type="entry name" value="GH"/>
</dbReference>
<protein>
    <submittedName>
        <fullName evidence="4">Beta-agarase</fullName>
        <ecNumber evidence="4">3.2.1.81</ecNumber>
    </submittedName>
</protein>
<dbReference type="EC" id="3.2.1.81" evidence="4"/>
<dbReference type="KEGG" id="caa:Caka_0371"/>
<dbReference type="Pfam" id="PF18040">
    <property type="entry name" value="BPA_C"/>
    <property type="match status" value="1"/>
</dbReference>
<accession>D5EMJ0</accession>
<dbReference type="InterPro" id="IPR013780">
    <property type="entry name" value="Glyco_hydro_b"/>
</dbReference>
<keyword evidence="4" id="KW-0326">Glycosidase</keyword>
<feature type="domain" description="Beta-porphyranase A C-terminal" evidence="2">
    <location>
        <begin position="520"/>
        <end position="613"/>
    </location>
</feature>
<dbReference type="SUPFAM" id="SSF51445">
    <property type="entry name" value="(Trans)glycosidases"/>
    <property type="match status" value="1"/>
</dbReference>
<evidence type="ECO:0000256" key="1">
    <source>
        <dbReference type="SAM" id="SignalP"/>
    </source>
</evidence>